<comment type="subunit">
    <text evidence="8">Homodimer.</text>
</comment>
<keyword evidence="8" id="KW-0963">Cytoplasm</keyword>
<comment type="pathway">
    <text evidence="1 8">Cofactor biosynthesis; (R)-pantothenate biosynthesis; (R)-pantothenate from (R)-pantoate and beta-alanine: step 1/1.</text>
</comment>
<feature type="binding site" evidence="8">
    <location>
        <position position="61"/>
    </location>
    <ligand>
        <name>(R)-pantoate</name>
        <dbReference type="ChEBI" id="CHEBI:15980"/>
    </ligand>
</feature>
<evidence type="ECO:0000256" key="5">
    <source>
        <dbReference type="ARBA" id="ARBA00022741"/>
    </source>
</evidence>
<gene>
    <name evidence="8 9" type="primary">panC</name>
    <name evidence="9" type="ORF">LU635_03505</name>
</gene>
<comment type="function">
    <text evidence="8">Catalyzes the condensation of pantoate with beta-alanine in an ATP-dependent reaction via a pantoyl-adenylate intermediate.</text>
</comment>
<evidence type="ECO:0000256" key="1">
    <source>
        <dbReference type="ARBA" id="ARBA00004990"/>
    </source>
</evidence>
<evidence type="ECO:0000256" key="6">
    <source>
        <dbReference type="ARBA" id="ARBA00022840"/>
    </source>
</evidence>
<dbReference type="HAMAP" id="MF_00158">
    <property type="entry name" value="PanC"/>
    <property type="match status" value="1"/>
</dbReference>
<proteinExistence type="inferred from homology"/>
<evidence type="ECO:0000313" key="9">
    <source>
        <dbReference type="EMBL" id="MCG9970693.1"/>
    </source>
</evidence>
<dbReference type="GO" id="GO:0005829">
    <property type="term" value="C:cytosol"/>
    <property type="evidence" value="ECO:0007669"/>
    <property type="project" value="TreeGrafter"/>
</dbReference>
<organism evidence="9 10">
    <name type="scientific">Christiangramia crocea</name>
    <dbReference type="NCBI Taxonomy" id="2904124"/>
    <lineage>
        <taxon>Bacteria</taxon>
        <taxon>Pseudomonadati</taxon>
        <taxon>Bacteroidota</taxon>
        <taxon>Flavobacteriia</taxon>
        <taxon>Flavobacteriales</taxon>
        <taxon>Flavobacteriaceae</taxon>
        <taxon>Christiangramia</taxon>
    </lineage>
</organism>
<evidence type="ECO:0000256" key="3">
    <source>
        <dbReference type="ARBA" id="ARBA00022598"/>
    </source>
</evidence>
<dbReference type="PANTHER" id="PTHR21299:SF1">
    <property type="entry name" value="PANTOATE--BETA-ALANINE LIGASE"/>
    <property type="match status" value="1"/>
</dbReference>
<reference evidence="9" key="1">
    <citation type="submission" date="2021-12" db="EMBL/GenBank/DDBJ databases">
        <title>Description of Gramella crocea sp. nov., a new bacterium isolated from activated sludge.</title>
        <authorList>
            <person name="Zhang X."/>
        </authorList>
    </citation>
    <scope>NUCLEOTIDE SEQUENCE</scope>
    <source>
        <strain evidence="9">YB25</strain>
    </source>
</reference>
<dbReference type="GO" id="GO:0004592">
    <property type="term" value="F:pantoate-beta-alanine ligase activity"/>
    <property type="evidence" value="ECO:0007669"/>
    <property type="project" value="UniProtKB-UniRule"/>
</dbReference>
<protein>
    <recommendedName>
        <fullName evidence="8">Pantothenate synthetase</fullName>
        <shortName evidence="8">PS</shortName>
        <ecNumber evidence="8">6.3.2.1</ecNumber>
    </recommendedName>
    <alternativeName>
        <fullName evidence="8">Pantoate--beta-alanine ligase</fullName>
    </alternativeName>
    <alternativeName>
        <fullName evidence="8">Pantoate-activating enzyme</fullName>
    </alternativeName>
</protein>
<evidence type="ECO:0000256" key="4">
    <source>
        <dbReference type="ARBA" id="ARBA00022655"/>
    </source>
</evidence>
<comment type="catalytic activity">
    <reaction evidence="7 8">
        <text>(R)-pantoate + beta-alanine + ATP = (R)-pantothenate + AMP + diphosphate + H(+)</text>
        <dbReference type="Rhea" id="RHEA:10912"/>
        <dbReference type="ChEBI" id="CHEBI:15378"/>
        <dbReference type="ChEBI" id="CHEBI:15980"/>
        <dbReference type="ChEBI" id="CHEBI:29032"/>
        <dbReference type="ChEBI" id="CHEBI:30616"/>
        <dbReference type="ChEBI" id="CHEBI:33019"/>
        <dbReference type="ChEBI" id="CHEBI:57966"/>
        <dbReference type="ChEBI" id="CHEBI:456215"/>
        <dbReference type="EC" id="6.3.2.1"/>
    </reaction>
</comment>
<evidence type="ECO:0000256" key="8">
    <source>
        <dbReference type="HAMAP-Rule" id="MF_00158"/>
    </source>
</evidence>
<dbReference type="EC" id="6.3.2.1" evidence="8"/>
<dbReference type="SUPFAM" id="SSF52374">
    <property type="entry name" value="Nucleotidylyl transferase"/>
    <property type="match status" value="1"/>
</dbReference>
<feature type="binding site" evidence="8">
    <location>
        <begin position="190"/>
        <end position="193"/>
    </location>
    <ligand>
        <name>ATP</name>
        <dbReference type="ChEBI" id="CHEBI:30616"/>
    </ligand>
</feature>
<comment type="miscellaneous">
    <text evidence="8">The reaction proceeds by a bi uni uni bi ping pong mechanism.</text>
</comment>
<accession>A0A9X1UWR6</accession>
<dbReference type="RefSeq" id="WP_240096236.1">
    <property type="nucleotide sequence ID" value="NZ_JAJSON010000009.1"/>
</dbReference>
<comment type="similarity">
    <text evidence="2 8">Belongs to the pantothenate synthetase family.</text>
</comment>
<sequence>MQVFREKEEIKKAIQKAKSEDQSIGLVPTMGALHEGHLSLVENAMKETNQVIVSIFVNPTQFDNRDDLEKYPRTPEKDLDLLLELLKDKPGDLWVFFPSANELYGDTVLSENFDFEGLDSVMEGKYRNGHFDGVGTVVKRLFEVLTPDKAFFGEKDFQQLQIIRKLTEKTGLPVEIVGCPILREKSGLARSSRNERLSSRNREKAAFIYETLKDVKGLFGTKSAQYITNWVEERFANYPYLKLEYFEIADSRTLEKINKKRKGNQYRAFIAAYADDIRLIDNIALDN</sequence>
<keyword evidence="5 8" id="KW-0547">Nucleotide-binding</keyword>
<name>A0A9X1UWR6_9FLAO</name>
<dbReference type="InterPro" id="IPR042176">
    <property type="entry name" value="Pantoate_ligase_C"/>
</dbReference>
<evidence type="ECO:0000256" key="2">
    <source>
        <dbReference type="ARBA" id="ARBA00009256"/>
    </source>
</evidence>
<dbReference type="NCBIfam" id="TIGR00125">
    <property type="entry name" value="cyt_tran_rel"/>
    <property type="match status" value="1"/>
</dbReference>
<dbReference type="AlphaFoldDB" id="A0A9X1UWR6"/>
<dbReference type="PANTHER" id="PTHR21299">
    <property type="entry name" value="CYTIDYLATE KINASE/PANTOATE-BETA-ALANINE LIGASE"/>
    <property type="match status" value="1"/>
</dbReference>
<evidence type="ECO:0000313" key="10">
    <source>
        <dbReference type="Proteomes" id="UP001139344"/>
    </source>
</evidence>
<dbReference type="Proteomes" id="UP001139344">
    <property type="component" value="Unassembled WGS sequence"/>
</dbReference>
<feature type="binding site" evidence="8">
    <location>
        <position position="182"/>
    </location>
    <ligand>
        <name>ATP</name>
        <dbReference type="ChEBI" id="CHEBI:30616"/>
    </ligand>
</feature>
<comment type="caution">
    <text evidence="9">The sequence shown here is derived from an EMBL/GenBank/DDBJ whole genome shotgun (WGS) entry which is preliminary data.</text>
</comment>
<keyword evidence="6 8" id="KW-0067">ATP-binding</keyword>
<feature type="binding site" evidence="8">
    <location>
        <position position="159"/>
    </location>
    <ligand>
        <name>(R)-pantoate</name>
        <dbReference type="ChEBI" id="CHEBI:15980"/>
    </ligand>
</feature>
<keyword evidence="10" id="KW-1185">Reference proteome</keyword>
<dbReference type="InterPro" id="IPR004821">
    <property type="entry name" value="Cyt_trans-like"/>
</dbReference>
<feature type="binding site" evidence="8">
    <location>
        <position position="61"/>
    </location>
    <ligand>
        <name>beta-alanine</name>
        <dbReference type="ChEBI" id="CHEBI:57966"/>
    </ligand>
</feature>
<dbReference type="Gene3D" id="3.40.50.620">
    <property type="entry name" value="HUPs"/>
    <property type="match status" value="1"/>
</dbReference>
<dbReference type="GO" id="GO:0005524">
    <property type="term" value="F:ATP binding"/>
    <property type="evidence" value="ECO:0007669"/>
    <property type="project" value="UniProtKB-KW"/>
</dbReference>
<feature type="binding site" evidence="8">
    <location>
        <begin position="30"/>
        <end position="37"/>
    </location>
    <ligand>
        <name>ATP</name>
        <dbReference type="ChEBI" id="CHEBI:30616"/>
    </ligand>
</feature>
<comment type="subcellular location">
    <subcellularLocation>
        <location evidence="8">Cytoplasm</location>
    </subcellularLocation>
</comment>
<dbReference type="GO" id="GO:0015940">
    <property type="term" value="P:pantothenate biosynthetic process"/>
    <property type="evidence" value="ECO:0007669"/>
    <property type="project" value="UniProtKB-UniRule"/>
</dbReference>
<feature type="active site" description="Proton donor" evidence="8">
    <location>
        <position position="37"/>
    </location>
</feature>
<keyword evidence="3 8" id="KW-0436">Ligase</keyword>
<dbReference type="NCBIfam" id="TIGR00018">
    <property type="entry name" value="panC"/>
    <property type="match status" value="1"/>
</dbReference>
<dbReference type="Pfam" id="PF02569">
    <property type="entry name" value="Pantoate_ligase"/>
    <property type="match status" value="1"/>
</dbReference>
<dbReference type="EMBL" id="JAJSON010000009">
    <property type="protein sequence ID" value="MCG9970693.1"/>
    <property type="molecule type" value="Genomic_DNA"/>
</dbReference>
<feature type="binding site" evidence="8">
    <location>
        <begin position="153"/>
        <end position="156"/>
    </location>
    <ligand>
        <name>ATP</name>
        <dbReference type="ChEBI" id="CHEBI:30616"/>
    </ligand>
</feature>
<dbReference type="InterPro" id="IPR003721">
    <property type="entry name" value="Pantoate_ligase"/>
</dbReference>
<dbReference type="InterPro" id="IPR014729">
    <property type="entry name" value="Rossmann-like_a/b/a_fold"/>
</dbReference>
<keyword evidence="4 8" id="KW-0566">Pantothenate biosynthesis</keyword>
<evidence type="ECO:0000256" key="7">
    <source>
        <dbReference type="ARBA" id="ARBA00048258"/>
    </source>
</evidence>
<dbReference type="Gene3D" id="3.30.1300.10">
    <property type="entry name" value="Pantoate-beta-alanine ligase, C-terminal domain"/>
    <property type="match status" value="1"/>
</dbReference>